<dbReference type="STRING" id="1867956.BJF95_07140"/>
<dbReference type="Gene3D" id="1.10.10.10">
    <property type="entry name" value="Winged helix-like DNA-binding domain superfamily/Winged helix DNA-binding domain"/>
    <property type="match status" value="1"/>
</dbReference>
<dbReference type="PANTHER" id="PTHR44688:SF16">
    <property type="entry name" value="DNA-BINDING TRANSCRIPTIONAL ACTIVATOR DEVR_DOSR"/>
    <property type="match status" value="1"/>
</dbReference>
<evidence type="ECO:0000256" key="2">
    <source>
        <dbReference type="ARBA" id="ARBA00023125"/>
    </source>
</evidence>
<organism evidence="5 6">
    <name type="scientific">Rhizobium oryziradicis</name>
    <dbReference type="NCBI Taxonomy" id="1867956"/>
    <lineage>
        <taxon>Bacteria</taxon>
        <taxon>Pseudomonadati</taxon>
        <taxon>Pseudomonadota</taxon>
        <taxon>Alphaproteobacteria</taxon>
        <taxon>Hyphomicrobiales</taxon>
        <taxon>Rhizobiaceae</taxon>
        <taxon>Rhizobium/Agrobacterium group</taxon>
        <taxon>Rhizobium</taxon>
    </lineage>
</organism>
<name>A0A1Q8ZQI4_9HYPH</name>
<protein>
    <recommendedName>
        <fullName evidence="4">HTH luxR-type domain-containing protein</fullName>
    </recommendedName>
</protein>
<dbReference type="InterPro" id="IPR036388">
    <property type="entry name" value="WH-like_DNA-bd_sf"/>
</dbReference>
<evidence type="ECO:0000259" key="4">
    <source>
        <dbReference type="PROSITE" id="PS50043"/>
    </source>
</evidence>
<dbReference type="InterPro" id="IPR036693">
    <property type="entry name" value="TF_LuxR_autoind-bd_dom_sf"/>
</dbReference>
<dbReference type="SMART" id="SM00421">
    <property type="entry name" value="HTH_LUXR"/>
    <property type="match status" value="1"/>
</dbReference>
<dbReference type="PANTHER" id="PTHR44688">
    <property type="entry name" value="DNA-BINDING TRANSCRIPTIONAL ACTIVATOR DEVR_DOSR"/>
    <property type="match status" value="1"/>
</dbReference>
<dbReference type="Pfam" id="PF03472">
    <property type="entry name" value="Autoind_bind"/>
    <property type="match status" value="1"/>
</dbReference>
<dbReference type="InterPro" id="IPR005143">
    <property type="entry name" value="TF_LuxR_autoind-bd_dom"/>
</dbReference>
<dbReference type="PROSITE" id="PS50043">
    <property type="entry name" value="HTH_LUXR_2"/>
    <property type="match status" value="1"/>
</dbReference>
<proteinExistence type="predicted"/>
<dbReference type="SUPFAM" id="SSF75516">
    <property type="entry name" value="Pheromone-binding domain of LuxR-like quorum-sensing transcription factors"/>
    <property type="match status" value="1"/>
</dbReference>
<evidence type="ECO:0000313" key="6">
    <source>
        <dbReference type="Proteomes" id="UP000186894"/>
    </source>
</evidence>
<feature type="domain" description="HTH luxR-type" evidence="4">
    <location>
        <begin position="173"/>
        <end position="238"/>
    </location>
</feature>
<reference evidence="5 6" key="1">
    <citation type="submission" date="2016-09" db="EMBL/GenBank/DDBJ databases">
        <title>Rhizobium oryziradicis sp. nov., isolated from the root of rice.</title>
        <authorList>
            <person name="Zhao J."/>
            <person name="Zhang X."/>
        </authorList>
    </citation>
    <scope>NUCLEOTIDE SEQUENCE [LARGE SCALE GENOMIC DNA]</scope>
    <source>
        <strain evidence="5 6">N19</strain>
    </source>
</reference>
<dbReference type="OrthoDB" id="8113315at2"/>
<dbReference type="GO" id="GO:0003677">
    <property type="term" value="F:DNA binding"/>
    <property type="evidence" value="ECO:0007669"/>
    <property type="project" value="UniProtKB-KW"/>
</dbReference>
<dbReference type="InterPro" id="IPR000792">
    <property type="entry name" value="Tscrpt_reg_LuxR_C"/>
</dbReference>
<keyword evidence="1" id="KW-0805">Transcription regulation</keyword>
<keyword evidence="6" id="KW-1185">Reference proteome</keyword>
<evidence type="ECO:0000256" key="3">
    <source>
        <dbReference type="ARBA" id="ARBA00023163"/>
    </source>
</evidence>
<sequence>MIAAPRQALLSTEISAVTHRSQCLAVIKNIVHAFGLSHGTIFVAPTPADVHAAPLVLESTLPIEFIQEYDRHQMVRHCPMITKFASSIRPHTWNLMASSHESDELEWLPMTRDLMLRFGLIVGIFFVFNAQDHRKYYMRFEGDRPPVSRSELNELNMIAMELFDRYNSLLRAEMSTINALSARELEVVRWTAQGKTSVEIGGILTLSDHTINAYMTTAMKKLDCVNRTQLVAKAIRLKLIQ</sequence>
<dbReference type="Pfam" id="PF00196">
    <property type="entry name" value="GerE"/>
    <property type="match status" value="1"/>
</dbReference>
<dbReference type="CDD" id="cd06170">
    <property type="entry name" value="LuxR_C_like"/>
    <property type="match status" value="1"/>
</dbReference>
<comment type="caution">
    <text evidence="5">The sequence shown here is derived from an EMBL/GenBank/DDBJ whole genome shotgun (WGS) entry which is preliminary data.</text>
</comment>
<keyword evidence="2" id="KW-0238">DNA-binding</keyword>
<dbReference type="SUPFAM" id="SSF46894">
    <property type="entry name" value="C-terminal effector domain of the bipartite response regulators"/>
    <property type="match status" value="1"/>
</dbReference>
<dbReference type="PRINTS" id="PR00038">
    <property type="entry name" value="HTHLUXR"/>
</dbReference>
<dbReference type="Gene3D" id="3.30.450.80">
    <property type="entry name" value="Transcription factor LuxR-like, autoinducer-binding domain"/>
    <property type="match status" value="1"/>
</dbReference>
<gene>
    <name evidence="5" type="ORF">BJF95_07140</name>
</gene>
<evidence type="ECO:0000256" key="1">
    <source>
        <dbReference type="ARBA" id="ARBA00023015"/>
    </source>
</evidence>
<dbReference type="GO" id="GO:0006355">
    <property type="term" value="P:regulation of DNA-templated transcription"/>
    <property type="evidence" value="ECO:0007669"/>
    <property type="project" value="InterPro"/>
</dbReference>
<accession>A0A1Q8ZQI4</accession>
<dbReference type="AlphaFoldDB" id="A0A1Q8ZQI4"/>
<dbReference type="InterPro" id="IPR016032">
    <property type="entry name" value="Sig_transdc_resp-reg_C-effctor"/>
</dbReference>
<dbReference type="Proteomes" id="UP000186894">
    <property type="component" value="Unassembled WGS sequence"/>
</dbReference>
<dbReference type="EMBL" id="MKIM01000027">
    <property type="protein sequence ID" value="OLP44316.1"/>
    <property type="molecule type" value="Genomic_DNA"/>
</dbReference>
<evidence type="ECO:0000313" key="5">
    <source>
        <dbReference type="EMBL" id="OLP44316.1"/>
    </source>
</evidence>
<keyword evidence="3" id="KW-0804">Transcription</keyword>